<dbReference type="Proteomes" id="UP000306420">
    <property type="component" value="Unassembled WGS sequence"/>
</dbReference>
<feature type="chain" id="PRO_5024517650" description="Arginine biosynthesis bifunctional protein ArgJ beta chain" evidence="9">
    <location>
        <begin position="189"/>
        <end position="404"/>
    </location>
</feature>
<comment type="pathway">
    <text evidence="9">Amino-acid biosynthesis; L-arginine biosynthesis; L-ornithine and N-acetyl-L-glutamate from L-glutamate and N(2)-acetyl-L-ornithine (cyclic): step 1/1.</text>
</comment>
<dbReference type="GO" id="GO:0004042">
    <property type="term" value="F:L-glutamate N-acetyltransferase activity"/>
    <property type="evidence" value="ECO:0007669"/>
    <property type="project" value="UniProtKB-UniRule"/>
</dbReference>
<comment type="catalytic activity">
    <reaction evidence="9">
        <text>L-glutamate + acetyl-CoA = N-acetyl-L-glutamate + CoA + H(+)</text>
        <dbReference type="Rhea" id="RHEA:24292"/>
        <dbReference type="ChEBI" id="CHEBI:15378"/>
        <dbReference type="ChEBI" id="CHEBI:29985"/>
        <dbReference type="ChEBI" id="CHEBI:44337"/>
        <dbReference type="ChEBI" id="CHEBI:57287"/>
        <dbReference type="ChEBI" id="CHEBI:57288"/>
        <dbReference type="EC" id="2.3.1.1"/>
    </reaction>
</comment>
<evidence type="ECO:0000256" key="8">
    <source>
        <dbReference type="ARBA" id="ARBA00023315"/>
    </source>
</evidence>
<evidence type="ECO:0000256" key="1">
    <source>
        <dbReference type="ARBA" id="ARBA00006774"/>
    </source>
</evidence>
<feature type="site" description="Cleavage; by autolysis" evidence="9">
    <location>
        <begin position="188"/>
        <end position="189"/>
    </location>
</feature>
<gene>
    <name evidence="9 10" type="primary">argJ</name>
    <name evidence="10" type="ORF">FEZ33_04265</name>
</gene>
<evidence type="ECO:0000256" key="9">
    <source>
        <dbReference type="HAMAP-Rule" id="MF_01106"/>
    </source>
</evidence>
<dbReference type="EC" id="2.3.1.1" evidence="9"/>
<comment type="pathway">
    <text evidence="9">Amino-acid biosynthesis; L-arginine biosynthesis; N(2)-acetyl-L-ornithine from L-glutamate: step 1/4.</text>
</comment>
<dbReference type="SUPFAM" id="SSF56266">
    <property type="entry name" value="DmpA/ArgJ-like"/>
    <property type="match status" value="1"/>
</dbReference>
<name>A0A5R9DW47_9LACT</name>
<dbReference type="InterPro" id="IPR002813">
    <property type="entry name" value="Arg_biosynth_ArgJ"/>
</dbReference>
<keyword evidence="5 9" id="KW-0808">Transferase</keyword>
<dbReference type="EC" id="2.3.1.35" evidence="9"/>
<keyword evidence="7 9" id="KW-0511">Multifunctional enzyme</keyword>
<organism evidence="10 11">
    <name type="scientific">Ruoffia tabacinasalis</name>
    <dbReference type="NCBI Taxonomy" id="87458"/>
    <lineage>
        <taxon>Bacteria</taxon>
        <taxon>Bacillati</taxon>
        <taxon>Bacillota</taxon>
        <taxon>Bacilli</taxon>
        <taxon>Lactobacillales</taxon>
        <taxon>Aerococcaceae</taxon>
        <taxon>Ruoffia</taxon>
    </lineage>
</organism>
<dbReference type="CDD" id="cd02152">
    <property type="entry name" value="OAT"/>
    <property type="match status" value="1"/>
</dbReference>
<evidence type="ECO:0000256" key="4">
    <source>
        <dbReference type="ARBA" id="ARBA00022605"/>
    </source>
</evidence>
<dbReference type="PANTHER" id="PTHR23100:SF0">
    <property type="entry name" value="ARGININE BIOSYNTHESIS BIFUNCTIONAL PROTEIN ARGJ, MITOCHONDRIAL"/>
    <property type="match status" value="1"/>
</dbReference>
<keyword evidence="9" id="KW-0963">Cytoplasm</keyword>
<dbReference type="GO" id="GO:0004358">
    <property type="term" value="F:L-glutamate N-acetyltransferase activity, acting on acetyl-L-ornithine as donor"/>
    <property type="evidence" value="ECO:0007669"/>
    <property type="project" value="UniProtKB-UniRule"/>
</dbReference>
<comment type="subcellular location">
    <subcellularLocation>
        <location evidence="9">Cytoplasm</location>
    </subcellularLocation>
</comment>
<keyword evidence="6 9" id="KW-0068">Autocatalytic cleavage</keyword>
<dbReference type="NCBIfam" id="NF003802">
    <property type="entry name" value="PRK05388.1"/>
    <property type="match status" value="1"/>
</dbReference>
<proteinExistence type="inferred from homology"/>
<comment type="similarity">
    <text evidence="1 9">Belongs to the ArgJ family.</text>
</comment>
<feature type="site" description="Involved in the stabilization of negative charge on the oxyanion by the formation of the oxyanion hole" evidence="9">
    <location>
        <position position="116"/>
    </location>
</feature>
<keyword evidence="3 9" id="KW-0055">Arginine biosynthesis</keyword>
<feature type="binding site" evidence="9">
    <location>
        <position position="399"/>
    </location>
    <ligand>
        <name>substrate</name>
    </ligand>
</feature>
<evidence type="ECO:0000256" key="6">
    <source>
        <dbReference type="ARBA" id="ARBA00022813"/>
    </source>
</evidence>
<comment type="subunit">
    <text evidence="2 9">Heterotetramer of two alpha and two beta chains.</text>
</comment>
<dbReference type="InterPro" id="IPR016117">
    <property type="entry name" value="ArgJ-like_dom_sf"/>
</dbReference>
<protein>
    <recommendedName>
        <fullName evidence="9">Arginine biosynthesis bifunctional protein ArgJ</fullName>
    </recommendedName>
    <domain>
        <recommendedName>
            <fullName evidence="9">Glutamate N-acetyltransferase</fullName>
            <ecNumber evidence="9">2.3.1.35</ecNumber>
        </recommendedName>
        <alternativeName>
            <fullName evidence="9">Ornithine acetyltransferase</fullName>
            <shortName evidence="9">OATase</shortName>
        </alternativeName>
        <alternativeName>
            <fullName evidence="9">Ornithine transacetylase</fullName>
        </alternativeName>
    </domain>
    <domain>
        <recommendedName>
            <fullName evidence="9">Amino-acid acetyltransferase</fullName>
            <ecNumber evidence="9">2.3.1.1</ecNumber>
        </recommendedName>
        <alternativeName>
            <fullName evidence="9">N-acetylglutamate synthase</fullName>
            <shortName evidence="9">AGSase</shortName>
        </alternativeName>
    </domain>
    <component>
        <recommendedName>
            <fullName evidence="9">Arginine biosynthesis bifunctional protein ArgJ alpha chain</fullName>
        </recommendedName>
    </component>
    <component>
        <recommendedName>
            <fullName evidence="9">Arginine biosynthesis bifunctional protein ArgJ beta chain</fullName>
        </recommendedName>
    </component>
</protein>
<accession>A0A5R9DW47</accession>
<evidence type="ECO:0000313" key="11">
    <source>
        <dbReference type="Proteomes" id="UP000306420"/>
    </source>
</evidence>
<feature type="binding site" evidence="9">
    <location>
        <position position="152"/>
    </location>
    <ligand>
        <name>substrate</name>
    </ligand>
</feature>
<comment type="function">
    <text evidence="9">Catalyzes two activities which are involved in the cyclic version of arginine biosynthesis: the synthesis of N-acetylglutamate from glutamate and acetyl-CoA as the acetyl donor, and of ornithine by transacetylation between N(2)-acetylornithine and glutamate.</text>
</comment>
<comment type="catalytic activity">
    <reaction evidence="9">
        <text>N(2)-acetyl-L-ornithine + L-glutamate = N-acetyl-L-glutamate + L-ornithine</text>
        <dbReference type="Rhea" id="RHEA:15349"/>
        <dbReference type="ChEBI" id="CHEBI:29985"/>
        <dbReference type="ChEBI" id="CHEBI:44337"/>
        <dbReference type="ChEBI" id="CHEBI:46911"/>
        <dbReference type="ChEBI" id="CHEBI:57805"/>
        <dbReference type="EC" id="2.3.1.35"/>
    </reaction>
</comment>
<feature type="active site" description="Nucleophile" evidence="9">
    <location>
        <position position="189"/>
    </location>
</feature>
<dbReference type="GO" id="GO:0005737">
    <property type="term" value="C:cytoplasm"/>
    <property type="evidence" value="ECO:0007669"/>
    <property type="project" value="UniProtKB-SubCell"/>
</dbReference>
<dbReference type="UniPathway" id="UPA00068">
    <property type="reaction ID" value="UER00106"/>
</dbReference>
<feature type="binding site" evidence="9">
    <location>
        <position position="178"/>
    </location>
    <ligand>
        <name>substrate</name>
    </ligand>
</feature>
<dbReference type="NCBIfam" id="TIGR00120">
    <property type="entry name" value="ArgJ"/>
    <property type="match status" value="1"/>
</dbReference>
<dbReference type="FunFam" id="3.60.70.12:FF:000001">
    <property type="entry name" value="Arginine biosynthesis bifunctional protein ArgJ, chloroplastic"/>
    <property type="match status" value="1"/>
</dbReference>
<evidence type="ECO:0000256" key="2">
    <source>
        <dbReference type="ARBA" id="ARBA00011475"/>
    </source>
</evidence>
<dbReference type="RefSeq" id="WP_138404164.1">
    <property type="nucleotide sequence ID" value="NZ_VBSP01000010.1"/>
</dbReference>
<dbReference type="PANTHER" id="PTHR23100">
    <property type="entry name" value="ARGININE BIOSYNTHESIS BIFUNCTIONAL PROTEIN ARGJ"/>
    <property type="match status" value="1"/>
</dbReference>
<feature type="binding site" evidence="9">
    <location>
        <position position="189"/>
    </location>
    <ligand>
        <name>substrate</name>
    </ligand>
</feature>
<feature type="binding site" evidence="9">
    <location>
        <position position="272"/>
    </location>
    <ligand>
        <name>substrate</name>
    </ligand>
</feature>
<evidence type="ECO:0000256" key="3">
    <source>
        <dbReference type="ARBA" id="ARBA00022571"/>
    </source>
</evidence>
<dbReference type="Gene3D" id="3.10.20.340">
    <property type="entry name" value="ArgJ beta chain, C-terminal domain"/>
    <property type="match status" value="1"/>
</dbReference>
<feature type="chain" id="PRO_5024517649" description="Arginine biosynthesis bifunctional protein ArgJ alpha chain" evidence="9">
    <location>
        <begin position="1"/>
        <end position="188"/>
    </location>
</feature>
<feature type="binding site" evidence="9">
    <location>
        <position position="404"/>
    </location>
    <ligand>
        <name>substrate</name>
    </ligand>
</feature>
<keyword evidence="8 9" id="KW-0012">Acyltransferase</keyword>
<dbReference type="AlphaFoldDB" id="A0A5R9DW47"/>
<dbReference type="HAMAP" id="MF_01106">
    <property type="entry name" value="ArgJ"/>
    <property type="match status" value="1"/>
</dbReference>
<dbReference type="InterPro" id="IPR042195">
    <property type="entry name" value="ArgJ_beta_C"/>
</dbReference>
<dbReference type="Gene3D" id="3.60.70.12">
    <property type="entry name" value="L-amino peptidase D-ALA esterase/amidase"/>
    <property type="match status" value="1"/>
</dbReference>
<evidence type="ECO:0000256" key="7">
    <source>
        <dbReference type="ARBA" id="ARBA00023268"/>
    </source>
</evidence>
<sequence length="404" mass="43032">MKQLDKGIHAVANIQSQALHAGFKSDAAHNDLALIYFPTGATVSGVFTQNLVKAWPVIHGQASLKHHSNFKAILINSGNANACNGPDGEKTMHQAIQELADLCAIKPSEILMSSTGVIGAPLDFFPFKKALPTLVNSLQSESSQAVSESIMTTDTVAKETAYSLEIDGQTVHIGAMAKGSGMIHPNLGTMLAYIVTDIACDQVTLNQLLKNAVDVSFNSMTVDGDTSTNDTVLLCATGENSIDLTDHNLATIQSLITKVSQDLAQMIARDGEGASKFITITVGGAQSTEDAKAVAKSLATSNLLKAALFGQDPNWGRALSAIGNSGVETLDPWLIDIIFKSDIGSIQPCRNGAYHPFDPQFAQKILTATDIEMIVELNQGTSQATVWTCDLTHDYIEINADYHT</sequence>
<dbReference type="OrthoDB" id="9804242at2"/>
<reference evidence="10 11" key="1">
    <citation type="submission" date="2019-05" db="EMBL/GenBank/DDBJ databases">
        <title>The metagenome of a microbial culture collection derived from dairy environment covers the genomic content of the human microbiome.</title>
        <authorList>
            <person name="Roder T."/>
            <person name="Wuthrich D."/>
            <person name="Sattari Z."/>
            <person name="Von Ah U."/>
            <person name="Bar C."/>
            <person name="Ronchi F."/>
            <person name="Macpherson A.J."/>
            <person name="Ganal-Vonarburg S.C."/>
            <person name="Bruggmann R."/>
            <person name="Vergeres G."/>
        </authorList>
    </citation>
    <scope>NUCLEOTIDE SEQUENCE [LARGE SCALE GENOMIC DNA]</scope>
    <source>
        <strain evidence="10 11">FAM 24227</strain>
    </source>
</reference>
<dbReference type="Pfam" id="PF01960">
    <property type="entry name" value="ArgJ"/>
    <property type="match status" value="1"/>
</dbReference>
<evidence type="ECO:0000256" key="5">
    <source>
        <dbReference type="ARBA" id="ARBA00022679"/>
    </source>
</evidence>
<dbReference type="GO" id="GO:0006526">
    <property type="term" value="P:L-arginine biosynthetic process"/>
    <property type="evidence" value="ECO:0007669"/>
    <property type="project" value="UniProtKB-UniRule"/>
</dbReference>
<feature type="site" description="Involved in the stabilization of negative charge on the oxyanion by the formation of the oxyanion hole" evidence="9">
    <location>
        <position position="115"/>
    </location>
</feature>
<comment type="caution">
    <text evidence="10">The sequence shown here is derived from an EMBL/GenBank/DDBJ whole genome shotgun (WGS) entry which is preliminary data.</text>
</comment>
<dbReference type="EMBL" id="VBSP01000010">
    <property type="protein sequence ID" value="TLQ41784.1"/>
    <property type="molecule type" value="Genomic_DNA"/>
</dbReference>
<keyword evidence="4 9" id="KW-0028">Amino-acid biosynthesis</keyword>
<dbReference type="GO" id="GO:0006592">
    <property type="term" value="P:ornithine biosynthetic process"/>
    <property type="evidence" value="ECO:0007669"/>
    <property type="project" value="TreeGrafter"/>
</dbReference>
<evidence type="ECO:0000313" key="10">
    <source>
        <dbReference type="EMBL" id="TLQ41784.1"/>
    </source>
</evidence>